<dbReference type="Proteomes" id="UP000095283">
    <property type="component" value="Unplaced"/>
</dbReference>
<evidence type="ECO:0000313" key="2">
    <source>
        <dbReference type="WBParaSite" id="Hba_00519"/>
    </source>
</evidence>
<keyword evidence="1" id="KW-1185">Reference proteome</keyword>
<evidence type="ECO:0000313" key="1">
    <source>
        <dbReference type="Proteomes" id="UP000095283"/>
    </source>
</evidence>
<proteinExistence type="predicted"/>
<sequence length="24" mass="2812">MRPSVVMQQNDIPTSLSSKWTFCR</sequence>
<reference evidence="2" key="1">
    <citation type="submission" date="2016-11" db="UniProtKB">
        <authorList>
            <consortium name="WormBaseParasite"/>
        </authorList>
    </citation>
    <scope>IDENTIFICATION</scope>
</reference>
<protein>
    <submittedName>
        <fullName evidence="2">Uncharacterized protein</fullName>
    </submittedName>
</protein>
<accession>A0A1I7W7C0</accession>
<dbReference type="AlphaFoldDB" id="A0A1I7W7C0"/>
<organism evidence="1 2">
    <name type="scientific">Heterorhabditis bacteriophora</name>
    <name type="common">Entomopathogenic nematode worm</name>
    <dbReference type="NCBI Taxonomy" id="37862"/>
    <lineage>
        <taxon>Eukaryota</taxon>
        <taxon>Metazoa</taxon>
        <taxon>Ecdysozoa</taxon>
        <taxon>Nematoda</taxon>
        <taxon>Chromadorea</taxon>
        <taxon>Rhabditida</taxon>
        <taxon>Rhabditina</taxon>
        <taxon>Rhabditomorpha</taxon>
        <taxon>Strongyloidea</taxon>
        <taxon>Heterorhabditidae</taxon>
        <taxon>Heterorhabditis</taxon>
    </lineage>
</organism>
<dbReference type="WBParaSite" id="Hba_00519">
    <property type="protein sequence ID" value="Hba_00519"/>
    <property type="gene ID" value="Hba_00519"/>
</dbReference>
<name>A0A1I7W7C0_HETBA</name>